<name>A0A7K1UZQ1_9NOCA</name>
<organism evidence="2 3">
    <name type="scientific">Nocardia terrae</name>
    <dbReference type="NCBI Taxonomy" id="2675851"/>
    <lineage>
        <taxon>Bacteria</taxon>
        <taxon>Bacillati</taxon>
        <taxon>Actinomycetota</taxon>
        <taxon>Actinomycetes</taxon>
        <taxon>Mycobacteriales</taxon>
        <taxon>Nocardiaceae</taxon>
        <taxon>Nocardia</taxon>
    </lineage>
</organism>
<dbReference type="InterPro" id="IPR036390">
    <property type="entry name" value="WH_DNA-bd_sf"/>
</dbReference>
<evidence type="ECO:0000313" key="2">
    <source>
        <dbReference type="EMBL" id="MVU79338.1"/>
    </source>
</evidence>
<feature type="domain" description="HTH marR-type" evidence="1">
    <location>
        <begin position="1"/>
        <end position="143"/>
    </location>
</feature>
<evidence type="ECO:0000313" key="3">
    <source>
        <dbReference type="Proteomes" id="UP000466794"/>
    </source>
</evidence>
<reference evidence="2 3" key="1">
    <citation type="submission" date="2019-12" db="EMBL/GenBank/DDBJ databases">
        <title>Nocardia sp. nov. ET3-3 isolated from soil.</title>
        <authorList>
            <person name="Kanchanasin P."/>
            <person name="Tanasupawat S."/>
            <person name="Yuki M."/>
            <person name="Kudo T."/>
        </authorList>
    </citation>
    <scope>NUCLEOTIDE SEQUENCE [LARGE SCALE GENOMIC DNA]</scope>
    <source>
        <strain evidence="2 3">ET3-3</strain>
    </source>
</reference>
<dbReference type="AlphaFoldDB" id="A0A7K1UZQ1"/>
<dbReference type="InterPro" id="IPR052526">
    <property type="entry name" value="HTH-type_Bedaq_tolerance"/>
</dbReference>
<keyword evidence="3" id="KW-1185">Reference proteome</keyword>
<dbReference type="Pfam" id="PF01047">
    <property type="entry name" value="MarR"/>
    <property type="match status" value="1"/>
</dbReference>
<gene>
    <name evidence="2" type="ORF">GPX89_19090</name>
</gene>
<sequence>MEQAIEPTPNLSGDRLADIVVAVSRLNRLAGVVGRVDLPHAVMRALGTLDEYGALRVSEFARIDRCSQPSATALIARLTEAGLARRTKDPDDSRAVVVELTPAGRDRLAAAREHLGNSLAARLPDIDPALLDRLHRDLHGLTEALKAAGA</sequence>
<dbReference type="GO" id="GO:0003700">
    <property type="term" value="F:DNA-binding transcription factor activity"/>
    <property type="evidence" value="ECO:0007669"/>
    <property type="project" value="InterPro"/>
</dbReference>
<dbReference type="InterPro" id="IPR036388">
    <property type="entry name" value="WH-like_DNA-bd_sf"/>
</dbReference>
<protein>
    <submittedName>
        <fullName evidence="2">MarR family transcriptional regulator</fullName>
    </submittedName>
</protein>
<dbReference type="PANTHER" id="PTHR39515:SF2">
    <property type="entry name" value="HTH-TYPE TRANSCRIPTIONAL REGULATOR RV0880"/>
    <property type="match status" value="1"/>
</dbReference>
<dbReference type="SMART" id="SM00347">
    <property type="entry name" value="HTH_MARR"/>
    <property type="match status" value="1"/>
</dbReference>
<dbReference type="EMBL" id="WRPP01000003">
    <property type="protein sequence ID" value="MVU79338.1"/>
    <property type="molecule type" value="Genomic_DNA"/>
</dbReference>
<dbReference type="InterPro" id="IPR000835">
    <property type="entry name" value="HTH_MarR-typ"/>
</dbReference>
<dbReference type="Gene3D" id="1.10.10.10">
    <property type="entry name" value="Winged helix-like DNA-binding domain superfamily/Winged helix DNA-binding domain"/>
    <property type="match status" value="1"/>
</dbReference>
<dbReference type="PROSITE" id="PS50995">
    <property type="entry name" value="HTH_MARR_2"/>
    <property type="match status" value="1"/>
</dbReference>
<dbReference type="SUPFAM" id="SSF46785">
    <property type="entry name" value="Winged helix' DNA-binding domain"/>
    <property type="match status" value="1"/>
</dbReference>
<comment type="caution">
    <text evidence="2">The sequence shown here is derived from an EMBL/GenBank/DDBJ whole genome shotgun (WGS) entry which is preliminary data.</text>
</comment>
<proteinExistence type="predicted"/>
<dbReference type="Proteomes" id="UP000466794">
    <property type="component" value="Unassembled WGS sequence"/>
</dbReference>
<accession>A0A7K1UZQ1</accession>
<evidence type="ECO:0000259" key="1">
    <source>
        <dbReference type="PROSITE" id="PS50995"/>
    </source>
</evidence>
<dbReference type="PANTHER" id="PTHR39515">
    <property type="entry name" value="CONSERVED PROTEIN"/>
    <property type="match status" value="1"/>
</dbReference>